<protein>
    <submittedName>
        <fullName evidence="5">Helix-turn-helix-domain containing protein, AraC type</fullName>
    </submittedName>
</protein>
<dbReference type="SUPFAM" id="SSF46689">
    <property type="entry name" value="Homeodomain-like"/>
    <property type="match status" value="2"/>
</dbReference>
<dbReference type="PROSITE" id="PS00041">
    <property type="entry name" value="HTH_ARAC_FAMILY_1"/>
    <property type="match status" value="1"/>
</dbReference>
<dbReference type="InterPro" id="IPR018062">
    <property type="entry name" value="HTH_AraC-typ_CS"/>
</dbReference>
<dbReference type="Proteomes" id="UP000000256">
    <property type="component" value="Chromosome"/>
</dbReference>
<dbReference type="InterPro" id="IPR003313">
    <property type="entry name" value="AraC-bd"/>
</dbReference>
<evidence type="ECO:0000259" key="4">
    <source>
        <dbReference type="PROSITE" id="PS01124"/>
    </source>
</evidence>
<evidence type="ECO:0000256" key="2">
    <source>
        <dbReference type="ARBA" id="ARBA00023125"/>
    </source>
</evidence>
<accession>A4XIH8</accession>
<sequence length="334" mass="39205">MFVVNIQTQKKDKDSTAQKCIYEVIDFDDRLPLKIFYHNLPFVQHHWHEALELIFVVCGNVTVVKNGMIYKLGSEDILLVNSNEIHTTYLDNSGIILVLQISSRFIKENTGVEKITFNSLFSIPESKFDVDKVNEIKKSVLEIMLLHNKKAESVGLEIKSKLYHLLYLLTSYFKDNCEKISLEEKKECQRERLQRIIKLIDENYDTISVNEIARREHLSLSYLSKYFKNNVGITLKEYITKKRLEHAVKDILNTDLSLLEIALKNGFSDEKLLIKCFKEHYNMTPSQFRKMYRTFSIGDKSCFSYLNIFEDMTLSLEIFKRLESLVSKYKQMSN</sequence>
<dbReference type="eggNOG" id="COG1917">
    <property type="taxonomic scope" value="Bacteria"/>
</dbReference>
<name>A4XIH8_CALS8</name>
<dbReference type="SUPFAM" id="SSF51215">
    <property type="entry name" value="Regulatory protein AraC"/>
    <property type="match status" value="1"/>
</dbReference>
<dbReference type="PANTHER" id="PTHR43280">
    <property type="entry name" value="ARAC-FAMILY TRANSCRIPTIONAL REGULATOR"/>
    <property type="match status" value="1"/>
</dbReference>
<dbReference type="InterPro" id="IPR018060">
    <property type="entry name" value="HTH_AraC"/>
</dbReference>
<dbReference type="EMBL" id="CP000679">
    <property type="protein sequence ID" value="ABP66713.1"/>
    <property type="molecule type" value="Genomic_DNA"/>
</dbReference>
<organism evidence="5 6">
    <name type="scientific">Caldicellulosiruptor saccharolyticus (strain ATCC 43494 / DSM 8903 / Tp8T 6331)</name>
    <dbReference type="NCBI Taxonomy" id="351627"/>
    <lineage>
        <taxon>Bacteria</taxon>
        <taxon>Bacillati</taxon>
        <taxon>Bacillota</taxon>
        <taxon>Bacillota incertae sedis</taxon>
        <taxon>Caldicellulosiruptorales</taxon>
        <taxon>Caldicellulosiruptoraceae</taxon>
        <taxon>Caldicellulosiruptor</taxon>
    </lineage>
</organism>
<dbReference type="InterPro" id="IPR009057">
    <property type="entry name" value="Homeodomain-like_sf"/>
</dbReference>
<evidence type="ECO:0000256" key="3">
    <source>
        <dbReference type="ARBA" id="ARBA00023163"/>
    </source>
</evidence>
<evidence type="ECO:0000313" key="6">
    <source>
        <dbReference type="Proteomes" id="UP000000256"/>
    </source>
</evidence>
<dbReference type="PROSITE" id="PS01124">
    <property type="entry name" value="HTH_ARAC_FAMILY_2"/>
    <property type="match status" value="1"/>
</dbReference>
<dbReference type="Gene3D" id="1.10.10.60">
    <property type="entry name" value="Homeodomain-like"/>
    <property type="match status" value="2"/>
</dbReference>
<gene>
    <name evidence="5" type="ordered locus">Csac_1101</name>
</gene>
<dbReference type="KEGG" id="csc:Csac_1101"/>
<dbReference type="Gene3D" id="2.60.120.10">
    <property type="entry name" value="Jelly Rolls"/>
    <property type="match status" value="1"/>
</dbReference>
<dbReference type="Pfam" id="PF02311">
    <property type="entry name" value="AraC_binding"/>
    <property type="match status" value="1"/>
</dbReference>
<evidence type="ECO:0000256" key="1">
    <source>
        <dbReference type="ARBA" id="ARBA00023015"/>
    </source>
</evidence>
<reference evidence="5 6" key="1">
    <citation type="journal article" date="2008" name="Appl. Environ. Microbiol.">
        <title>Hydrogenomics of the extremely thermophilic bacterium Caldicellulosiruptor saccharolyticus.</title>
        <authorList>
            <person name="van de Werken H.J."/>
            <person name="Verhaart M.R."/>
            <person name="VanFossen A.L."/>
            <person name="Willquist K."/>
            <person name="Lewis D.L."/>
            <person name="Nichols J.D."/>
            <person name="Goorissen H.P."/>
            <person name="Mongodin E.F."/>
            <person name="Nelson K.E."/>
            <person name="van Niel E.W."/>
            <person name="Stams A.J."/>
            <person name="Ward D.E."/>
            <person name="de Vos W.M."/>
            <person name="van der Oost J."/>
            <person name="Kelly R.M."/>
            <person name="Kengen S.W."/>
        </authorList>
    </citation>
    <scope>NUCLEOTIDE SEQUENCE [LARGE SCALE GENOMIC DNA]</scope>
    <source>
        <strain evidence="6">ATCC 43494 / DSM 8903 / Tp8T 6331</strain>
    </source>
</reference>
<dbReference type="GO" id="GO:0003700">
    <property type="term" value="F:DNA-binding transcription factor activity"/>
    <property type="evidence" value="ECO:0007669"/>
    <property type="project" value="InterPro"/>
</dbReference>
<proteinExistence type="predicted"/>
<dbReference type="RefSeq" id="WP_011916659.1">
    <property type="nucleotide sequence ID" value="NC_009437.1"/>
</dbReference>
<keyword evidence="3" id="KW-0804">Transcription</keyword>
<feature type="domain" description="HTH araC/xylS-type" evidence="4">
    <location>
        <begin position="194"/>
        <end position="291"/>
    </location>
</feature>
<keyword evidence="6" id="KW-1185">Reference proteome</keyword>
<dbReference type="PANTHER" id="PTHR43280:SF2">
    <property type="entry name" value="HTH-TYPE TRANSCRIPTIONAL REGULATOR EXSA"/>
    <property type="match status" value="1"/>
</dbReference>
<keyword evidence="1" id="KW-0805">Transcription regulation</keyword>
<dbReference type="SMART" id="SM00342">
    <property type="entry name" value="HTH_ARAC"/>
    <property type="match status" value="1"/>
</dbReference>
<dbReference type="InterPro" id="IPR037923">
    <property type="entry name" value="HTH-like"/>
</dbReference>
<dbReference type="AlphaFoldDB" id="A4XIH8"/>
<dbReference type="HOGENOM" id="CLU_000445_88_3_9"/>
<keyword evidence="2" id="KW-0238">DNA-binding</keyword>
<dbReference type="Pfam" id="PF12833">
    <property type="entry name" value="HTH_18"/>
    <property type="match status" value="1"/>
</dbReference>
<dbReference type="InterPro" id="IPR014710">
    <property type="entry name" value="RmlC-like_jellyroll"/>
</dbReference>
<dbReference type="GO" id="GO:0043565">
    <property type="term" value="F:sequence-specific DNA binding"/>
    <property type="evidence" value="ECO:0007669"/>
    <property type="project" value="InterPro"/>
</dbReference>
<dbReference type="STRING" id="351627.Csac_1101"/>
<evidence type="ECO:0000313" key="5">
    <source>
        <dbReference type="EMBL" id="ABP66713.1"/>
    </source>
</evidence>
<dbReference type="eggNOG" id="COG2207">
    <property type="taxonomic scope" value="Bacteria"/>
</dbReference>